<evidence type="ECO:0000313" key="2">
    <source>
        <dbReference type="EMBL" id="MFC5604787.1"/>
    </source>
</evidence>
<reference evidence="3" key="1">
    <citation type="journal article" date="2019" name="Int. J. Syst. Evol. Microbiol.">
        <title>The Global Catalogue of Microorganisms (GCM) 10K type strain sequencing project: providing services to taxonomists for standard genome sequencing and annotation.</title>
        <authorList>
            <consortium name="The Broad Institute Genomics Platform"/>
            <consortium name="The Broad Institute Genome Sequencing Center for Infectious Disease"/>
            <person name="Wu L."/>
            <person name="Ma J."/>
        </authorList>
    </citation>
    <scope>NUCLEOTIDE SEQUENCE [LARGE SCALE GENOMIC DNA]</scope>
    <source>
        <strain evidence="3">KACC 11299</strain>
    </source>
</reference>
<evidence type="ECO:0000313" key="3">
    <source>
        <dbReference type="Proteomes" id="UP001596071"/>
    </source>
</evidence>
<comment type="caution">
    <text evidence="2">The sequence shown here is derived from an EMBL/GenBank/DDBJ whole genome shotgun (WGS) entry which is preliminary data.</text>
</comment>
<sequence length="205" mass="23115">MDKKRRSRLPKCRFLIGAVLLIGIIGSSVSVTFANQDIQSLLMNWFDAQRGYALAEIKEAMDMEQEIQAGRLKEELHSEIQMANERLQAFTMEEKEKRTSELRRYADGLIDGFVSDNSENENSVRAELESIFQAAVNEMNHVVNEANIGQTPIEEPESPEVEKPGEEPDADADTVQNPDLEQPSPEIGPDSNPPPEFDKRKRDAK</sequence>
<organism evidence="2 3">
    <name type="scientific">Sporosarcina koreensis</name>
    <dbReference type="NCBI Taxonomy" id="334735"/>
    <lineage>
        <taxon>Bacteria</taxon>
        <taxon>Bacillati</taxon>
        <taxon>Bacillota</taxon>
        <taxon>Bacilli</taxon>
        <taxon>Bacillales</taxon>
        <taxon>Caryophanaceae</taxon>
        <taxon>Sporosarcina</taxon>
    </lineage>
</organism>
<keyword evidence="3" id="KW-1185">Reference proteome</keyword>
<gene>
    <name evidence="2" type="ORF">ACFPTP_16245</name>
</gene>
<dbReference type="EMBL" id="JBHSNP010000029">
    <property type="protein sequence ID" value="MFC5604787.1"/>
    <property type="molecule type" value="Genomic_DNA"/>
</dbReference>
<proteinExistence type="predicted"/>
<evidence type="ECO:0000256" key="1">
    <source>
        <dbReference type="SAM" id="MobiDB-lite"/>
    </source>
</evidence>
<name>A0ABW0U1D7_9BACL</name>
<feature type="region of interest" description="Disordered" evidence="1">
    <location>
        <begin position="147"/>
        <end position="205"/>
    </location>
</feature>
<dbReference type="RefSeq" id="WP_381446961.1">
    <property type="nucleotide sequence ID" value="NZ_JBHSNP010000029.1"/>
</dbReference>
<feature type="compositionally biased region" description="Basic and acidic residues" evidence="1">
    <location>
        <begin position="196"/>
        <end position="205"/>
    </location>
</feature>
<dbReference type="Proteomes" id="UP001596071">
    <property type="component" value="Unassembled WGS sequence"/>
</dbReference>
<evidence type="ECO:0008006" key="4">
    <source>
        <dbReference type="Google" id="ProtNLM"/>
    </source>
</evidence>
<protein>
    <recommendedName>
        <fullName evidence="4">DUF5667 domain-containing protein</fullName>
    </recommendedName>
</protein>
<accession>A0ABW0U1D7</accession>